<reference evidence="1" key="1">
    <citation type="submission" date="2020-06" db="EMBL/GenBank/DDBJ databases">
        <title>Draft genome of Bugula neritina, a colonial animal packing powerful symbionts and potential medicines.</title>
        <authorList>
            <person name="Rayko M."/>
        </authorList>
    </citation>
    <scope>NUCLEOTIDE SEQUENCE [LARGE SCALE GENOMIC DNA]</scope>
    <source>
        <strain evidence="1">Kwan_BN1</strain>
    </source>
</reference>
<gene>
    <name evidence="1" type="ORF">EB796_000075</name>
</gene>
<accession>A0A7J7KTT6</accession>
<dbReference type="Proteomes" id="UP000593567">
    <property type="component" value="Unassembled WGS sequence"/>
</dbReference>
<dbReference type="AlphaFoldDB" id="A0A7J7KTT6"/>
<evidence type="ECO:0000313" key="1">
    <source>
        <dbReference type="EMBL" id="KAF6041620.1"/>
    </source>
</evidence>
<dbReference type="InterPro" id="IPR038765">
    <property type="entry name" value="Papain-like_cys_pep_sf"/>
</dbReference>
<dbReference type="EMBL" id="VXIV02000015">
    <property type="protein sequence ID" value="KAF6041620.1"/>
    <property type="molecule type" value="Genomic_DNA"/>
</dbReference>
<evidence type="ECO:0000313" key="2">
    <source>
        <dbReference type="Proteomes" id="UP000593567"/>
    </source>
</evidence>
<dbReference type="OrthoDB" id="2960936at2759"/>
<name>A0A7J7KTT6_BUGNE</name>
<dbReference type="SUPFAM" id="SSF54001">
    <property type="entry name" value="Cysteine proteinases"/>
    <property type="match status" value="1"/>
</dbReference>
<organism evidence="1 2">
    <name type="scientific">Bugula neritina</name>
    <name type="common">Brown bryozoan</name>
    <name type="synonym">Sertularia neritina</name>
    <dbReference type="NCBI Taxonomy" id="10212"/>
    <lineage>
        <taxon>Eukaryota</taxon>
        <taxon>Metazoa</taxon>
        <taxon>Spiralia</taxon>
        <taxon>Lophotrochozoa</taxon>
        <taxon>Bryozoa</taxon>
        <taxon>Gymnolaemata</taxon>
        <taxon>Cheilostomatida</taxon>
        <taxon>Flustrina</taxon>
        <taxon>Buguloidea</taxon>
        <taxon>Bugulidae</taxon>
        <taxon>Bugula</taxon>
    </lineage>
</organism>
<comment type="caution">
    <text evidence="1">The sequence shown here is derived from an EMBL/GenBank/DDBJ whole genome shotgun (WGS) entry which is preliminary data.</text>
</comment>
<protein>
    <submittedName>
        <fullName evidence="1">ATG4A</fullName>
    </submittedName>
</protein>
<sequence>MAELGFVMGGLSYTYENGVTSTDPFPPSNDPVIILGKKYSSVFDHKKLKKVVQTLPWFTYRKGFNPIGGTGMIHVAPRQTKAGAACYAVAR</sequence>
<keyword evidence="2" id="KW-1185">Reference proteome</keyword>
<proteinExistence type="predicted"/>